<accession>A0ABT0TNI3</accession>
<feature type="chain" id="PRO_5046191307" evidence="2">
    <location>
        <begin position="20"/>
        <end position="370"/>
    </location>
</feature>
<name>A0ABT0TNI3_9FLAO</name>
<protein>
    <submittedName>
        <fullName evidence="4">DUF4105 domain-containing protein</fullName>
    </submittedName>
</protein>
<feature type="transmembrane region" description="Helical" evidence="1">
    <location>
        <begin position="322"/>
        <end position="339"/>
    </location>
</feature>
<evidence type="ECO:0000313" key="4">
    <source>
        <dbReference type="EMBL" id="MCL9809058.1"/>
    </source>
</evidence>
<keyword evidence="1" id="KW-0472">Membrane</keyword>
<gene>
    <name evidence="4" type="ORF">NAT50_06775</name>
</gene>
<feature type="transmembrane region" description="Helical" evidence="1">
    <location>
        <begin position="243"/>
        <end position="261"/>
    </location>
</feature>
<dbReference type="EMBL" id="JAMLJM010000004">
    <property type="protein sequence ID" value="MCL9809058.1"/>
    <property type="molecule type" value="Genomic_DNA"/>
</dbReference>
<dbReference type="Pfam" id="PF13387">
    <property type="entry name" value="Lnb_N"/>
    <property type="match status" value="1"/>
</dbReference>
<dbReference type="InterPro" id="IPR025178">
    <property type="entry name" value="Lnb_N"/>
</dbReference>
<keyword evidence="2" id="KW-0732">Signal</keyword>
<evidence type="ECO:0000256" key="2">
    <source>
        <dbReference type="SAM" id="SignalP"/>
    </source>
</evidence>
<reference evidence="4 5" key="1">
    <citation type="submission" date="2022-05" db="EMBL/GenBank/DDBJ databases">
        <title>Flavobacterium sp., isolated from activated sludge.</title>
        <authorList>
            <person name="Ran Q."/>
        </authorList>
    </citation>
    <scope>NUCLEOTIDE SEQUENCE [LARGE SCALE GENOMIC DNA]</scope>
    <source>
        <strain evidence="4 5">HXWNR70</strain>
    </source>
</reference>
<feature type="transmembrane region" description="Helical" evidence="1">
    <location>
        <begin position="268"/>
        <end position="290"/>
    </location>
</feature>
<feature type="domain" description="Lnb N-terminal periplasmic" evidence="3">
    <location>
        <begin position="27"/>
        <end position="159"/>
    </location>
</feature>
<dbReference type="RefSeq" id="WP_250592466.1">
    <property type="nucleotide sequence ID" value="NZ_JAMLJM010000004.1"/>
</dbReference>
<evidence type="ECO:0000313" key="5">
    <source>
        <dbReference type="Proteomes" id="UP001317191"/>
    </source>
</evidence>
<sequence>MKKLRYFLLLILFPFAVFSQSNPITEETQISILTVDVAQESHTLYGHTAIRIKNEAQQFDYVWNYGMFDFNTPHFILKFIKGDLQYFAEAYPFQIFEYSYQQENRTIYEQTLHLSLEEKQQLFDKLSRSIFTEEKFYTYKFIDRNCTTKVIDAVNSVLEGQPIRNTLHAEESYRSVLYPYQKDQFWMNLGINAIFGKRTDEPAQVLFLPLDLMQVLTSTMYKGKPLASAPVTLFQATTVEKPFNFFNSIYALIALVALFVLPNKKATTIVYISILGSIGLFFAVVGFYSLHREVLWNYNMLLFNPLLLVLAYMLAKQQTARVRKFSGLILLLLGAYVIYGFNKAHFVMMSPLLIGTAIVLFRLYRKRGAK</sequence>
<proteinExistence type="predicted"/>
<feature type="transmembrane region" description="Helical" evidence="1">
    <location>
        <begin position="345"/>
        <end position="364"/>
    </location>
</feature>
<feature type="transmembrane region" description="Helical" evidence="1">
    <location>
        <begin position="296"/>
        <end position="315"/>
    </location>
</feature>
<comment type="caution">
    <text evidence="4">The sequence shown here is derived from an EMBL/GenBank/DDBJ whole genome shotgun (WGS) entry which is preliminary data.</text>
</comment>
<keyword evidence="1" id="KW-0812">Transmembrane</keyword>
<evidence type="ECO:0000259" key="3">
    <source>
        <dbReference type="Pfam" id="PF13387"/>
    </source>
</evidence>
<evidence type="ECO:0000256" key="1">
    <source>
        <dbReference type="SAM" id="Phobius"/>
    </source>
</evidence>
<feature type="signal peptide" evidence="2">
    <location>
        <begin position="1"/>
        <end position="19"/>
    </location>
</feature>
<keyword evidence="5" id="KW-1185">Reference proteome</keyword>
<organism evidence="4 5">
    <name type="scientific">Flavobacterium luminosum</name>
    <dbReference type="NCBI Taxonomy" id="2949086"/>
    <lineage>
        <taxon>Bacteria</taxon>
        <taxon>Pseudomonadati</taxon>
        <taxon>Bacteroidota</taxon>
        <taxon>Flavobacteriia</taxon>
        <taxon>Flavobacteriales</taxon>
        <taxon>Flavobacteriaceae</taxon>
        <taxon>Flavobacterium</taxon>
    </lineage>
</organism>
<keyword evidence="1" id="KW-1133">Transmembrane helix</keyword>
<dbReference type="Proteomes" id="UP001317191">
    <property type="component" value="Unassembled WGS sequence"/>
</dbReference>